<dbReference type="GeneID" id="54588331"/>
<gene>
    <name evidence="2" type="ORF">BU26DRAFT_597479</name>
</gene>
<dbReference type="Proteomes" id="UP000800094">
    <property type="component" value="Unassembled WGS sequence"/>
</dbReference>
<name>A0A6A6IC69_9PLEO</name>
<feature type="compositionally biased region" description="Basic and acidic residues" evidence="1">
    <location>
        <begin position="168"/>
        <end position="182"/>
    </location>
</feature>
<dbReference type="AlphaFoldDB" id="A0A6A6IC69"/>
<organism evidence="2 3">
    <name type="scientific">Trematosphaeria pertusa</name>
    <dbReference type="NCBI Taxonomy" id="390896"/>
    <lineage>
        <taxon>Eukaryota</taxon>
        <taxon>Fungi</taxon>
        <taxon>Dikarya</taxon>
        <taxon>Ascomycota</taxon>
        <taxon>Pezizomycotina</taxon>
        <taxon>Dothideomycetes</taxon>
        <taxon>Pleosporomycetidae</taxon>
        <taxon>Pleosporales</taxon>
        <taxon>Massarineae</taxon>
        <taxon>Trematosphaeriaceae</taxon>
        <taxon>Trematosphaeria</taxon>
    </lineage>
</organism>
<evidence type="ECO:0000313" key="3">
    <source>
        <dbReference type="Proteomes" id="UP000800094"/>
    </source>
</evidence>
<proteinExistence type="predicted"/>
<evidence type="ECO:0000256" key="1">
    <source>
        <dbReference type="SAM" id="MobiDB-lite"/>
    </source>
</evidence>
<protein>
    <submittedName>
        <fullName evidence="2">Uncharacterized protein</fullName>
    </submittedName>
</protein>
<dbReference type="OrthoDB" id="196131at2759"/>
<sequence>MSSSAATTSSHAAGVNVPAYRQQLLAIFRYMAVVIGGLYAERARLIAQQQGNTHCVPVLAALGPDGCRELERQLWDNYDLGADEVVEMLVDDVGDLLDAEKELALVEKKLAFWVRESKKLQEIFLHTTMFLKEKREAEASGQEWDLTFEQWAAWYPKITPVLPSQKKWAKEGERRRRTDSKGPDAGAFHSTIEINDFPQKARWAVTNRTNVVKILDSTGVSITTKGNYYGRLGLFGSAER</sequence>
<dbReference type="EMBL" id="ML987197">
    <property type="protein sequence ID" value="KAF2247502.1"/>
    <property type="molecule type" value="Genomic_DNA"/>
</dbReference>
<feature type="region of interest" description="Disordered" evidence="1">
    <location>
        <begin position="166"/>
        <end position="186"/>
    </location>
</feature>
<evidence type="ECO:0000313" key="2">
    <source>
        <dbReference type="EMBL" id="KAF2247502.1"/>
    </source>
</evidence>
<reference evidence="2" key="1">
    <citation type="journal article" date="2020" name="Stud. Mycol.">
        <title>101 Dothideomycetes genomes: a test case for predicting lifestyles and emergence of pathogens.</title>
        <authorList>
            <person name="Haridas S."/>
            <person name="Albert R."/>
            <person name="Binder M."/>
            <person name="Bloem J."/>
            <person name="Labutti K."/>
            <person name="Salamov A."/>
            <person name="Andreopoulos B."/>
            <person name="Baker S."/>
            <person name="Barry K."/>
            <person name="Bills G."/>
            <person name="Bluhm B."/>
            <person name="Cannon C."/>
            <person name="Castanera R."/>
            <person name="Culley D."/>
            <person name="Daum C."/>
            <person name="Ezra D."/>
            <person name="Gonzalez J."/>
            <person name="Henrissat B."/>
            <person name="Kuo A."/>
            <person name="Liang C."/>
            <person name="Lipzen A."/>
            <person name="Lutzoni F."/>
            <person name="Magnuson J."/>
            <person name="Mondo S."/>
            <person name="Nolan M."/>
            <person name="Ohm R."/>
            <person name="Pangilinan J."/>
            <person name="Park H.-J."/>
            <person name="Ramirez L."/>
            <person name="Alfaro M."/>
            <person name="Sun H."/>
            <person name="Tritt A."/>
            <person name="Yoshinaga Y."/>
            <person name="Zwiers L.-H."/>
            <person name="Turgeon B."/>
            <person name="Goodwin S."/>
            <person name="Spatafora J."/>
            <person name="Crous P."/>
            <person name="Grigoriev I."/>
        </authorList>
    </citation>
    <scope>NUCLEOTIDE SEQUENCE</scope>
    <source>
        <strain evidence="2">CBS 122368</strain>
    </source>
</reference>
<accession>A0A6A6IC69</accession>
<dbReference type="RefSeq" id="XP_033682506.1">
    <property type="nucleotide sequence ID" value="XM_033835001.1"/>
</dbReference>
<keyword evidence="3" id="KW-1185">Reference proteome</keyword>